<protein>
    <submittedName>
        <fullName evidence="2">Uncharacterized protein</fullName>
    </submittedName>
</protein>
<reference evidence="2 3" key="1">
    <citation type="journal article" date="2019" name="Commun. Biol.">
        <title>The bagworm genome reveals a unique fibroin gene that provides high tensile strength.</title>
        <authorList>
            <person name="Kono N."/>
            <person name="Nakamura H."/>
            <person name="Ohtoshi R."/>
            <person name="Tomita M."/>
            <person name="Numata K."/>
            <person name="Arakawa K."/>
        </authorList>
    </citation>
    <scope>NUCLEOTIDE SEQUENCE [LARGE SCALE GENOMIC DNA]</scope>
</reference>
<organism evidence="2 3">
    <name type="scientific">Eumeta variegata</name>
    <name type="common">Bagworm moth</name>
    <name type="synonym">Eumeta japonica</name>
    <dbReference type="NCBI Taxonomy" id="151549"/>
    <lineage>
        <taxon>Eukaryota</taxon>
        <taxon>Metazoa</taxon>
        <taxon>Ecdysozoa</taxon>
        <taxon>Arthropoda</taxon>
        <taxon>Hexapoda</taxon>
        <taxon>Insecta</taxon>
        <taxon>Pterygota</taxon>
        <taxon>Neoptera</taxon>
        <taxon>Endopterygota</taxon>
        <taxon>Lepidoptera</taxon>
        <taxon>Glossata</taxon>
        <taxon>Ditrysia</taxon>
        <taxon>Tineoidea</taxon>
        <taxon>Psychidae</taxon>
        <taxon>Oiketicinae</taxon>
        <taxon>Eumeta</taxon>
    </lineage>
</organism>
<sequence length="101" mass="10825">MDKTMKALKPMKVGKAAGYDRVSSVMLKGVGSIVASLLYQLLNKYCAEMPIGHVTIKPASNTISGYISSSPESNGPHDGAPDSLWNALEAFPPHSLTYERS</sequence>
<dbReference type="Proteomes" id="UP000299102">
    <property type="component" value="Unassembled WGS sequence"/>
</dbReference>
<dbReference type="EMBL" id="BGZK01000200">
    <property type="protein sequence ID" value="GBP27867.1"/>
    <property type="molecule type" value="Genomic_DNA"/>
</dbReference>
<name>A0A4C1UP84_EUMVA</name>
<evidence type="ECO:0000313" key="2">
    <source>
        <dbReference type="EMBL" id="GBP27867.1"/>
    </source>
</evidence>
<proteinExistence type="predicted"/>
<gene>
    <name evidence="2" type="ORF">EVAR_14055_1</name>
</gene>
<dbReference type="AlphaFoldDB" id="A0A4C1UP84"/>
<evidence type="ECO:0000256" key="1">
    <source>
        <dbReference type="SAM" id="MobiDB-lite"/>
    </source>
</evidence>
<feature type="region of interest" description="Disordered" evidence="1">
    <location>
        <begin position="65"/>
        <end position="84"/>
    </location>
</feature>
<dbReference type="OrthoDB" id="425681at2759"/>
<keyword evidence="3" id="KW-1185">Reference proteome</keyword>
<comment type="caution">
    <text evidence="2">The sequence shown here is derived from an EMBL/GenBank/DDBJ whole genome shotgun (WGS) entry which is preliminary data.</text>
</comment>
<evidence type="ECO:0000313" key="3">
    <source>
        <dbReference type="Proteomes" id="UP000299102"/>
    </source>
</evidence>
<accession>A0A4C1UP84</accession>